<evidence type="ECO:0000256" key="2">
    <source>
        <dbReference type="ARBA" id="ARBA00022448"/>
    </source>
</evidence>
<dbReference type="SMART" id="SM00382">
    <property type="entry name" value="AAA"/>
    <property type="match status" value="1"/>
</dbReference>
<evidence type="ECO:0000256" key="4">
    <source>
        <dbReference type="ARBA" id="ARBA00022840"/>
    </source>
</evidence>
<proteinExistence type="inferred from homology"/>
<reference evidence="7" key="1">
    <citation type="submission" date="2017-06" db="EMBL/GenBank/DDBJ databases">
        <authorList>
            <person name="Rodrigo-Torres L."/>
            <person name="Arahal R. D."/>
            <person name="Lucena T."/>
        </authorList>
    </citation>
    <scope>NUCLEOTIDE SEQUENCE [LARGE SCALE GENOMIC DNA]</scope>
    <source>
        <strain evidence="7">type strain: CECT 9192</strain>
    </source>
</reference>
<dbReference type="PROSITE" id="PS00211">
    <property type="entry name" value="ABC_TRANSPORTER_1"/>
    <property type="match status" value="1"/>
</dbReference>
<dbReference type="RefSeq" id="WP_087820083.1">
    <property type="nucleotide sequence ID" value="NZ_FYAH01000002.1"/>
</dbReference>
<gene>
    <name evidence="6" type="primary">ssuB</name>
    <name evidence="6" type="ORF">PAQU9191_01155</name>
</gene>
<dbReference type="EMBL" id="FYAH01000002">
    <property type="protein sequence ID" value="SMY15924.1"/>
    <property type="molecule type" value="Genomic_DNA"/>
</dbReference>
<keyword evidence="4 6" id="KW-0067">ATP-binding</keyword>
<organism evidence="6 7">
    <name type="scientific">Photobacterium aquimaris</name>
    <dbReference type="NCBI Taxonomy" id="512643"/>
    <lineage>
        <taxon>Bacteria</taxon>
        <taxon>Pseudomonadati</taxon>
        <taxon>Pseudomonadota</taxon>
        <taxon>Gammaproteobacteria</taxon>
        <taxon>Vibrionales</taxon>
        <taxon>Vibrionaceae</taxon>
        <taxon>Photobacterium</taxon>
    </lineage>
</organism>
<evidence type="ECO:0000256" key="1">
    <source>
        <dbReference type="ARBA" id="ARBA00005417"/>
    </source>
</evidence>
<dbReference type="Proteomes" id="UP000196485">
    <property type="component" value="Unassembled WGS sequence"/>
</dbReference>
<dbReference type="EC" id="3.6.3.-" evidence="6"/>
<evidence type="ECO:0000256" key="3">
    <source>
        <dbReference type="ARBA" id="ARBA00022741"/>
    </source>
</evidence>
<accession>A0A1Y6KV42</accession>
<dbReference type="GO" id="GO:0005524">
    <property type="term" value="F:ATP binding"/>
    <property type="evidence" value="ECO:0007669"/>
    <property type="project" value="UniProtKB-KW"/>
</dbReference>
<sequence>MCADLEITITNGCLRYHSTKNDQQNNAVIKGLNLTIAANKWTCLVGKSGCGKSTLIKFLAGLLNERTQWHGQLNISDNQPLAGRVAYMAQQDLLLPWLTVLDNVCVSSKFGHHNHSSTANLKQRAMTLLEQVGLADKHQLLPQQLSGGMRQRVALARTLLQDQPIVLMDEPFSALDAVTRYRLQDLFVKLLKHKTVVLITHDPQEAIRLSDWLYILQGEPAFATALSLPTSLPPRRFDAESASHQQRIFDLLAHEHD</sequence>
<protein>
    <submittedName>
        <fullName evidence="6">Aliphatic sulfonates import ATP-binding protein SsuB</fullName>
        <ecNumber evidence="6">3.6.3.-</ecNumber>
    </submittedName>
</protein>
<dbReference type="InterPro" id="IPR050166">
    <property type="entry name" value="ABC_transporter_ATP-bind"/>
</dbReference>
<comment type="similarity">
    <text evidence="1">Belongs to the ABC transporter superfamily.</text>
</comment>
<dbReference type="InterPro" id="IPR027417">
    <property type="entry name" value="P-loop_NTPase"/>
</dbReference>
<dbReference type="Gene3D" id="3.40.50.300">
    <property type="entry name" value="P-loop containing nucleotide triphosphate hydrolases"/>
    <property type="match status" value="1"/>
</dbReference>
<dbReference type="PROSITE" id="PS50893">
    <property type="entry name" value="ABC_TRANSPORTER_2"/>
    <property type="match status" value="1"/>
</dbReference>
<feature type="domain" description="ABC transporter" evidence="5">
    <location>
        <begin position="14"/>
        <end position="243"/>
    </location>
</feature>
<name>A0A1Y6KV42_9GAMM</name>
<dbReference type="GO" id="GO:0016887">
    <property type="term" value="F:ATP hydrolysis activity"/>
    <property type="evidence" value="ECO:0007669"/>
    <property type="project" value="InterPro"/>
</dbReference>
<keyword evidence="7" id="KW-1185">Reference proteome</keyword>
<dbReference type="SUPFAM" id="SSF52540">
    <property type="entry name" value="P-loop containing nucleoside triphosphate hydrolases"/>
    <property type="match status" value="1"/>
</dbReference>
<evidence type="ECO:0000313" key="7">
    <source>
        <dbReference type="Proteomes" id="UP000196485"/>
    </source>
</evidence>
<keyword evidence="6" id="KW-0378">Hydrolase</keyword>
<dbReference type="AlphaFoldDB" id="A0A1Y6KV42"/>
<keyword evidence="2" id="KW-0813">Transport</keyword>
<dbReference type="PANTHER" id="PTHR42788:SF13">
    <property type="entry name" value="ALIPHATIC SULFONATES IMPORT ATP-BINDING PROTEIN SSUB"/>
    <property type="match status" value="1"/>
</dbReference>
<keyword evidence="3" id="KW-0547">Nucleotide-binding</keyword>
<dbReference type="InterPro" id="IPR003593">
    <property type="entry name" value="AAA+_ATPase"/>
</dbReference>
<dbReference type="PANTHER" id="PTHR42788">
    <property type="entry name" value="TAURINE IMPORT ATP-BINDING PROTEIN-RELATED"/>
    <property type="match status" value="1"/>
</dbReference>
<dbReference type="InterPro" id="IPR003439">
    <property type="entry name" value="ABC_transporter-like_ATP-bd"/>
</dbReference>
<dbReference type="InterPro" id="IPR017871">
    <property type="entry name" value="ABC_transporter-like_CS"/>
</dbReference>
<evidence type="ECO:0000313" key="6">
    <source>
        <dbReference type="EMBL" id="SMY15924.1"/>
    </source>
</evidence>
<dbReference type="Pfam" id="PF00005">
    <property type="entry name" value="ABC_tran"/>
    <property type="match status" value="1"/>
</dbReference>
<evidence type="ECO:0000259" key="5">
    <source>
        <dbReference type="PROSITE" id="PS50893"/>
    </source>
</evidence>